<comment type="caution">
    <text evidence="2">The sequence shown here is derived from an EMBL/GenBank/DDBJ whole genome shotgun (WGS) entry which is preliminary data.</text>
</comment>
<dbReference type="EMBL" id="JAIOUQ010000003">
    <property type="protein sequence ID" value="MBZ2164730.1"/>
    <property type="molecule type" value="Genomic_DNA"/>
</dbReference>
<evidence type="ECO:0000259" key="1">
    <source>
        <dbReference type="Pfam" id="PF01629"/>
    </source>
</evidence>
<proteinExistence type="predicted"/>
<protein>
    <submittedName>
        <fullName evidence="2">DUF22 domain-containing protein</fullName>
    </submittedName>
</protein>
<dbReference type="AlphaFoldDB" id="A0A8T5UU45"/>
<dbReference type="RefSeq" id="WP_223790406.1">
    <property type="nucleotide sequence ID" value="NZ_JAIOUQ010000003.1"/>
</dbReference>
<dbReference type="InterPro" id="IPR002572">
    <property type="entry name" value="DUF22"/>
</dbReference>
<organism evidence="2 3">
    <name type="scientific">Methanobacterium spitsbergense</name>
    <dbReference type="NCBI Taxonomy" id="2874285"/>
    <lineage>
        <taxon>Archaea</taxon>
        <taxon>Methanobacteriati</taxon>
        <taxon>Methanobacteriota</taxon>
        <taxon>Methanomada group</taxon>
        <taxon>Methanobacteria</taxon>
        <taxon>Methanobacteriales</taxon>
        <taxon>Methanobacteriaceae</taxon>
        <taxon>Methanobacterium</taxon>
    </lineage>
</organism>
<dbReference type="Pfam" id="PF01629">
    <property type="entry name" value="DUF22"/>
    <property type="match status" value="1"/>
</dbReference>
<name>A0A8T5UU45_9EURY</name>
<sequence>MVRIITRLDAVKKELAESKSKHLDFQIGTISGNLRAIIADEDLMFKSGNIKSIKIKKIPIPANYLSFLSGYGSNSYGHAIAVDEDVPLPVSMKRMADHAMFAAAETCKIKKDDLLGVLILLPVHLTH</sequence>
<evidence type="ECO:0000313" key="3">
    <source>
        <dbReference type="Proteomes" id="UP000825933"/>
    </source>
</evidence>
<accession>A0A8T5UU45</accession>
<feature type="domain" description="DUF22" evidence="1">
    <location>
        <begin position="17"/>
        <end position="105"/>
    </location>
</feature>
<keyword evidence="3" id="KW-1185">Reference proteome</keyword>
<reference evidence="3" key="1">
    <citation type="journal article" date="2022" name="Microbiol. Resour. Announc.">
        <title>Draft Genome Sequence of a Methanogenic Archaeon from West Spitsbergen Permafrost.</title>
        <authorList>
            <person name="Trubitsyn V."/>
            <person name="Rivkina E."/>
            <person name="Shcherbakova V."/>
        </authorList>
    </citation>
    <scope>NUCLEOTIDE SEQUENCE [LARGE SCALE GENOMIC DNA]</scope>
    <source>
        <strain evidence="3">VT</strain>
    </source>
</reference>
<gene>
    <name evidence="2" type="ORF">K8N75_01510</name>
</gene>
<evidence type="ECO:0000313" key="2">
    <source>
        <dbReference type="EMBL" id="MBZ2164730.1"/>
    </source>
</evidence>
<dbReference type="Proteomes" id="UP000825933">
    <property type="component" value="Unassembled WGS sequence"/>
</dbReference>